<evidence type="ECO:0000313" key="4">
    <source>
        <dbReference type="Proteomes" id="UP000319836"/>
    </source>
</evidence>
<dbReference type="InterPro" id="IPR001932">
    <property type="entry name" value="PPM-type_phosphatase-like_dom"/>
</dbReference>
<dbReference type="EMBL" id="VBPA01000267">
    <property type="protein sequence ID" value="TMQ69773.1"/>
    <property type="molecule type" value="Genomic_DNA"/>
</dbReference>
<accession>A0A538U1N7</accession>
<dbReference type="SMART" id="SM00331">
    <property type="entry name" value="PP2C_SIG"/>
    <property type="match status" value="1"/>
</dbReference>
<dbReference type="SUPFAM" id="SSF81606">
    <property type="entry name" value="PP2C-like"/>
    <property type="match status" value="1"/>
</dbReference>
<evidence type="ECO:0000313" key="3">
    <source>
        <dbReference type="EMBL" id="TMQ69773.1"/>
    </source>
</evidence>
<sequence length="174" mass="19151">MMSNVQASLRAFCDGDHAIGEALRRINRSVARTVMPGRFITLFYAEIDARSHTVRYSNAGHNFPLLRRSDGTLEELRTGGLILGPIEDATYDVGETGFGPDDALLLYSDGISEAMDMRDQEYGEERLRALWQASQRLTPLAAVDRLIADVETFRGNRSQSDDITAVVVGARAAS</sequence>
<comment type="caution">
    <text evidence="3">The sequence shown here is derived from an EMBL/GenBank/DDBJ whole genome shotgun (WGS) entry which is preliminary data.</text>
</comment>
<dbReference type="InterPro" id="IPR052016">
    <property type="entry name" value="Bact_Sigma-Reg"/>
</dbReference>
<proteinExistence type="predicted"/>
<dbReference type="Proteomes" id="UP000319836">
    <property type="component" value="Unassembled WGS sequence"/>
</dbReference>
<dbReference type="GO" id="GO:0016791">
    <property type="term" value="F:phosphatase activity"/>
    <property type="evidence" value="ECO:0007669"/>
    <property type="project" value="TreeGrafter"/>
</dbReference>
<dbReference type="Pfam" id="PF07228">
    <property type="entry name" value="SpoIIE"/>
    <property type="match status" value="1"/>
</dbReference>
<dbReference type="PANTHER" id="PTHR43156:SF2">
    <property type="entry name" value="STAGE II SPORULATION PROTEIN E"/>
    <property type="match status" value="1"/>
</dbReference>
<name>A0A538U1N7_UNCEI</name>
<evidence type="ECO:0000259" key="2">
    <source>
        <dbReference type="SMART" id="SM00331"/>
    </source>
</evidence>
<protein>
    <submittedName>
        <fullName evidence="3">Serine/threonine-protein phosphatase</fullName>
    </submittedName>
</protein>
<gene>
    <name evidence="3" type="ORF">E6K80_10610</name>
</gene>
<keyword evidence="1" id="KW-0378">Hydrolase</keyword>
<dbReference type="Gene3D" id="3.60.40.10">
    <property type="entry name" value="PPM-type phosphatase domain"/>
    <property type="match status" value="1"/>
</dbReference>
<dbReference type="AlphaFoldDB" id="A0A538U1N7"/>
<reference evidence="3 4" key="1">
    <citation type="journal article" date="2019" name="Nat. Microbiol.">
        <title>Mediterranean grassland soil C-N compound turnover is dependent on rainfall and depth, and is mediated by genomically divergent microorganisms.</title>
        <authorList>
            <person name="Diamond S."/>
            <person name="Andeer P.F."/>
            <person name="Li Z."/>
            <person name="Crits-Christoph A."/>
            <person name="Burstein D."/>
            <person name="Anantharaman K."/>
            <person name="Lane K.R."/>
            <person name="Thomas B.C."/>
            <person name="Pan C."/>
            <person name="Northen T.R."/>
            <person name="Banfield J.F."/>
        </authorList>
    </citation>
    <scope>NUCLEOTIDE SEQUENCE [LARGE SCALE GENOMIC DNA]</scope>
    <source>
        <strain evidence="3">WS_10</strain>
    </source>
</reference>
<evidence type="ECO:0000256" key="1">
    <source>
        <dbReference type="ARBA" id="ARBA00022801"/>
    </source>
</evidence>
<dbReference type="PANTHER" id="PTHR43156">
    <property type="entry name" value="STAGE II SPORULATION PROTEIN E-RELATED"/>
    <property type="match status" value="1"/>
</dbReference>
<organism evidence="3 4">
    <name type="scientific">Eiseniibacteriota bacterium</name>
    <dbReference type="NCBI Taxonomy" id="2212470"/>
    <lineage>
        <taxon>Bacteria</taxon>
        <taxon>Candidatus Eiseniibacteriota</taxon>
    </lineage>
</organism>
<feature type="domain" description="PPM-type phosphatase" evidence="2">
    <location>
        <begin position="1"/>
        <end position="170"/>
    </location>
</feature>
<dbReference type="InterPro" id="IPR036457">
    <property type="entry name" value="PPM-type-like_dom_sf"/>
</dbReference>